<sequence>MANNILPFAPTDTGTNLLTQVEYAAAADRTIGNQPGVASSKLVNKAIRQSAFMASQLAQYIADKLAGSVLDDGDTAALLAQFNSAFAPNTSSAVENLTIATAVGSSALTISIKTQAGTNPSATDICYVGMRSATLTSGIFNRRSISAALSLVISSGSTLGQVSAMAARIFVYLIDNAGTLELAVSLKRFTDNELVSTTAEGGVGGADSATVMYSTTARSNVPCRCIGYIDNTQTTAGTWASAGTQIQLLPFKDRAPGEYVYSSYYLGSISNFWQRTSASYGDFTMTGTVPAATPLTNSNFGTVSMATTTQPGATFVAPRTGRIKITMNAMVLPGQNAGAGTASIRLTESVTSTMIAYCSTSITGNASSNAIIPCTLVGFFDATFGVTYNFKVQGAIGTGTIYLGAANMEQTLGMTFEYIT</sequence>
<dbReference type="EMBL" id="LR796527">
    <property type="protein sequence ID" value="CAB4150065.1"/>
    <property type="molecule type" value="Genomic_DNA"/>
</dbReference>
<protein>
    <submittedName>
        <fullName evidence="1">Uncharacterized protein</fullName>
    </submittedName>
</protein>
<proteinExistence type="predicted"/>
<evidence type="ECO:0000313" key="1">
    <source>
        <dbReference type="EMBL" id="CAB4150065.1"/>
    </source>
</evidence>
<name>A0A6J5MSC6_9CAUD</name>
<reference evidence="1" key="1">
    <citation type="submission" date="2020-04" db="EMBL/GenBank/DDBJ databases">
        <authorList>
            <person name="Chiriac C."/>
            <person name="Salcher M."/>
            <person name="Ghai R."/>
            <person name="Kavagutti S V."/>
        </authorList>
    </citation>
    <scope>NUCLEOTIDE SEQUENCE</scope>
</reference>
<gene>
    <name evidence="1" type="ORF">UFOVP558_70</name>
</gene>
<accession>A0A6J5MSC6</accession>
<organism evidence="1">
    <name type="scientific">uncultured Caudovirales phage</name>
    <dbReference type="NCBI Taxonomy" id="2100421"/>
    <lineage>
        <taxon>Viruses</taxon>
        <taxon>Duplodnaviria</taxon>
        <taxon>Heunggongvirae</taxon>
        <taxon>Uroviricota</taxon>
        <taxon>Caudoviricetes</taxon>
        <taxon>Peduoviridae</taxon>
        <taxon>Maltschvirus</taxon>
        <taxon>Maltschvirus maltsch</taxon>
    </lineage>
</organism>